<gene>
    <name evidence="2" type="ORF">DCC35_18220</name>
</gene>
<evidence type="ECO:0000313" key="2">
    <source>
        <dbReference type="EMBL" id="QCK16527.1"/>
    </source>
</evidence>
<sequence>MATYAIGDIHGSLKALTTLFDQNTIKKDDLVVFLGDYIDRGPDSKGVIDWLISKDKDYNFKFILGNHEIMMLNAMEGPKILKDWLESGGKSTLESYNIKNYQKWVKEIDNSHWKFLESCLPYYEKGDHIFVHAGLEPGKKPKEQDDFHLFWKKYEQPEEYDASKTVICGHTSRKDGEIADFGHTICIDTFAHGGGWLTCLNVETKEYIKTNNKGNVDEGQL</sequence>
<dbReference type="EMBL" id="CP028923">
    <property type="protein sequence ID" value="QCK16527.1"/>
    <property type="molecule type" value="Genomic_DNA"/>
</dbReference>
<accession>A0A4D7JPG2</accession>
<reference evidence="2 3" key="1">
    <citation type="submission" date="2018-04" db="EMBL/GenBank/DDBJ databases">
        <title>Complete genome uncultured novel isolate.</title>
        <authorList>
            <person name="Merlino G."/>
        </authorList>
    </citation>
    <scope>NUCLEOTIDE SEQUENCE [LARGE SCALE GENOMIC DNA]</scope>
    <source>
        <strain evidence="3">R1DC9</strain>
    </source>
</reference>
<dbReference type="GO" id="GO:0110154">
    <property type="term" value="P:RNA decapping"/>
    <property type="evidence" value="ECO:0007669"/>
    <property type="project" value="TreeGrafter"/>
</dbReference>
<name>A0A4D7JPG2_9BACT</name>
<dbReference type="InterPro" id="IPR006186">
    <property type="entry name" value="Ser/Thr-sp_prot-phosphatase"/>
</dbReference>
<dbReference type="InterPro" id="IPR004843">
    <property type="entry name" value="Calcineurin-like_PHP"/>
</dbReference>
<dbReference type="Gene3D" id="3.60.21.10">
    <property type="match status" value="1"/>
</dbReference>
<dbReference type="KEGG" id="fpf:DCC35_18220"/>
<keyword evidence="3" id="KW-1185">Reference proteome</keyword>
<dbReference type="GO" id="GO:0005737">
    <property type="term" value="C:cytoplasm"/>
    <property type="evidence" value="ECO:0007669"/>
    <property type="project" value="TreeGrafter"/>
</dbReference>
<dbReference type="PRINTS" id="PR00114">
    <property type="entry name" value="STPHPHTASE"/>
</dbReference>
<protein>
    <submittedName>
        <fullName evidence="2">Serine/threonine protein phosphatase</fullName>
    </submittedName>
</protein>
<dbReference type="OrthoDB" id="9808081at2"/>
<dbReference type="PANTHER" id="PTHR42850:SF4">
    <property type="entry name" value="ZINC-DEPENDENT ENDOPOLYPHOSPHATASE"/>
    <property type="match status" value="1"/>
</dbReference>
<dbReference type="CDD" id="cd00144">
    <property type="entry name" value="MPP_PPP_family"/>
    <property type="match status" value="1"/>
</dbReference>
<dbReference type="InterPro" id="IPR029052">
    <property type="entry name" value="Metallo-depent_PP-like"/>
</dbReference>
<dbReference type="RefSeq" id="WP_137092117.1">
    <property type="nucleotide sequence ID" value="NZ_CP028923.1"/>
</dbReference>
<dbReference type="Proteomes" id="UP000298616">
    <property type="component" value="Chromosome"/>
</dbReference>
<dbReference type="SUPFAM" id="SSF56300">
    <property type="entry name" value="Metallo-dependent phosphatases"/>
    <property type="match status" value="1"/>
</dbReference>
<dbReference type="Pfam" id="PF00149">
    <property type="entry name" value="Metallophos"/>
    <property type="match status" value="1"/>
</dbReference>
<evidence type="ECO:0000313" key="3">
    <source>
        <dbReference type="Proteomes" id="UP000298616"/>
    </source>
</evidence>
<dbReference type="GO" id="GO:0008803">
    <property type="term" value="F:bis(5'-nucleosyl)-tetraphosphatase (symmetrical) activity"/>
    <property type="evidence" value="ECO:0007669"/>
    <property type="project" value="TreeGrafter"/>
</dbReference>
<dbReference type="GO" id="GO:0016791">
    <property type="term" value="F:phosphatase activity"/>
    <property type="evidence" value="ECO:0007669"/>
    <property type="project" value="TreeGrafter"/>
</dbReference>
<evidence type="ECO:0000259" key="1">
    <source>
        <dbReference type="Pfam" id="PF00149"/>
    </source>
</evidence>
<organism evidence="2 3">
    <name type="scientific">Mangrovivirga cuniculi</name>
    <dbReference type="NCBI Taxonomy" id="2715131"/>
    <lineage>
        <taxon>Bacteria</taxon>
        <taxon>Pseudomonadati</taxon>
        <taxon>Bacteroidota</taxon>
        <taxon>Cytophagia</taxon>
        <taxon>Cytophagales</taxon>
        <taxon>Mangrovivirgaceae</taxon>
        <taxon>Mangrovivirga</taxon>
    </lineage>
</organism>
<dbReference type="PANTHER" id="PTHR42850">
    <property type="entry name" value="METALLOPHOSPHOESTERASE"/>
    <property type="match status" value="1"/>
</dbReference>
<dbReference type="AlphaFoldDB" id="A0A4D7JPG2"/>
<dbReference type="InterPro" id="IPR050126">
    <property type="entry name" value="Ap4A_hydrolase"/>
</dbReference>
<proteinExistence type="predicted"/>
<feature type="domain" description="Calcineurin-like phosphoesterase" evidence="1">
    <location>
        <begin position="4"/>
        <end position="183"/>
    </location>
</feature>